<accession>A0A5J5DV79</accession>
<dbReference type="AlphaFoldDB" id="A0A5J5DV79"/>
<dbReference type="EMBL" id="RZOA01000024">
    <property type="protein sequence ID" value="KAA8821822.1"/>
    <property type="molecule type" value="Genomic_DNA"/>
</dbReference>
<dbReference type="OrthoDB" id="3251267at2"/>
<dbReference type="Proteomes" id="UP000374630">
    <property type="component" value="Unassembled WGS sequence"/>
</dbReference>
<dbReference type="EMBL" id="RZNZ01000007">
    <property type="protein sequence ID" value="KAA8820731.1"/>
    <property type="molecule type" value="Genomic_DNA"/>
</dbReference>
<protein>
    <submittedName>
        <fullName evidence="3">CRISPR-associated protein Csb3</fullName>
    </submittedName>
</protein>
<comment type="caution">
    <text evidence="3">The sequence shown here is derived from an EMBL/GenBank/DDBJ whole genome shotgun (WGS) entry which is preliminary data.</text>
</comment>
<gene>
    <name evidence="3" type="ORF">EM848_10205</name>
    <name evidence="2" type="ORF">EMO90_05975</name>
</gene>
<dbReference type="Proteomes" id="UP000345527">
    <property type="component" value="Unassembled WGS sequence"/>
</dbReference>
<reference evidence="4 5" key="1">
    <citation type="journal article" date="2019" name="Syst. Appl. Microbiol.">
        <title>Characterization of Bifidobacterium species in feaces of the Egyptian fruit bat: Description of B. vespertilionis sp. nov. and B. rousetti sp. nov.</title>
        <authorList>
            <person name="Modesto M."/>
            <person name="Satti M."/>
            <person name="Watanabe K."/>
            <person name="Puglisi E."/>
            <person name="Morelli L."/>
            <person name="Huang C.-H."/>
            <person name="Liou J.-S."/>
            <person name="Miyashita M."/>
            <person name="Tamura T."/>
            <person name="Saito S."/>
            <person name="Mori K."/>
            <person name="Huang L."/>
            <person name="Sciavilla P."/>
            <person name="Sandri C."/>
            <person name="Spiezio C."/>
            <person name="Vitali F."/>
            <person name="Cavalieri D."/>
            <person name="Perpetuini G."/>
            <person name="Tofalo R."/>
            <person name="Bonetti A."/>
            <person name="Arita M."/>
            <person name="Mattarelli P."/>
        </authorList>
    </citation>
    <scope>NUCLEOTIDE SEQUENCE [LARGE SCALE GENOMIC DNA]</scope>
    <source>
        <strain evidence="2 5">RST16</strain>
        <strain evidence="3 4">RST8</strain>
    </source>
</reference>
<evidence type="ECO:0000313" key="5">
    <source>
        <dbReference type="Proteomes" id="UP000374630"/>
    </source>
</evidence>
<organism evidence="3 4">
    <name type="scientific">Bifidobacterium vespertilionis</name>
    <dbReference type="NCBI Taxonomy" id="2562524"/>
    <lineage>
        <taxon>Bacteria</taxon>
        <taxon>Bacillati</taxon>
        <taxon>Actinomycetota</taxon>
        <taxon>Actinomycetes</taxon>
        <taxon>Bifidobacteriales</taxon>
        <taxon>Bifidobacteriaceae</taxon>
        <taxon>Bifidobacterium</taxon>
    </lineage>
</organism>
<dbReference type="RefSeq" id="WP_150354823.1">
    <property type="nucleotide sequence ID" value="NZ_RZNZ01000007.1"/>
</dbReference>
<evidence type="ECO:0000313" key="2">
    <source>
        <dbReference type="EMBL" id="KAA8820731.1"/>
    </source>
</evidence>
<sequence>MELVIKGRYDDAFAHMLLVGLASIVEDADPQRICELRWRDRDHAVLCTSDDLTWGDCAAIVHDHAARWLASKWLNAKGAYDRSGSSVRATLSPRLGMPKPREGWTLLHHDREQAIDALLTPLDHRYIGSLGEPSYWSGDVASNQYDPDRGASLWEMVTRNKGQEFISGRLLPLAKAVAERSVEAVESGLRGETVNDEAGKNEPDSRTPTGLHRPFPTDNAQAWCALFGVSAFPVMRSVSTARGNTASFFTVARAVYTALPIWDEPWTVRRYASVVRSRALTVVGCHGAIASVPGKLRSDTGRKSEEMLTSIEIRRGERWLHERGVRCCMLFARHATAVKVPELWLQRGEPILLGGKGFGDA</sequence>
<evidence type="ECO:0000256" key="1">
    <source>
        <dbReference type="SAM" id="MobiDB-lite"/>
    </source>
</evidence>
<proteinExistence type="predicted"/>
<evidence type="ECO:0000313" key="3">
    <source>
        <dbReference type="EMBL" id="KAA8821822.1"/>
    </source>
</evidence>
<feature type="region of interest" description="Disordered" evidence="1">
    <location>
        <begin position="185"/>
        <end position="209"/>
    </location>
</feature>
<name>A0A5J5DV79_9BIFI</name>
<evidence type="ECO:0000313" key="4">
    <source>
        <dbReference type="Proteomes" id="UP000345527"/>
    </source>
</evidence>
<keyword evidence="5" id="KW-1185">Reference proteome</keyword>